<feature type="domain" description="Major facilitator superfamily (MFS) profile" evidence="7">
    <location>
        <begin position="81"/>
        <end position="707"/>
    </location>
</feature>
<feature type="region of interest" description="Disordered" evidence="5">
    <location>
        <begin position="1"/>
        <end position="23"/>
    </location>
</feature>
<evidence type="ECO:0000256" key="2">
    <source>
        <dbReference type="ARBA" id="ARBA00022692"/>
    </source>
</evidence>
<keyword evidence="4 6" id="KW-0472">Membrane</keyword>
<feature type="transmembrane region" description="Helical" evidence="6">
    <location>
        <begin position="218"/>
        <end position="240"/>
    </location>
</feature>
<dbReference type="EMBL" id="KZ613466">
    <property type="protein sequence ID" value="PMD27110.1"/>
    <property type="molecule type" value="Genomic_DNA"/>
</dbReference>
<feature type="transmembrane region" description="Helical" evidence="6">
    <location>
        <begin position="118"/>
        <end position="138"/>
    </location>
</feature>
<evidence type="ECO:0000256" key="1">
    <source>
        <dbReference type="ARBA" id="ARBA00004141"/>
    </source>
</evidence>
<evidence type="ECO:0000256" key="3">
    <source>
        <dbReference type="ARBA" id="ARBA00022989"/>
    </source>
</evidence>
<organism evidence="8 9">
    <name type="scientific">Hyaloscypha hepaticicola</name>
    <dbReference type="NCBI Taxonomy" id="2082293"/>
    <lineage>
        <taxon>Eukaryota</taxon>
        <taxon>Fungi</taxon>
        <taxon>Dikarya</taxon>
        <taxon>Ascomycota</taxon>
        <taxon>Pezizomycotina</taxon>
        <taxon>Leotiomycetes</taxon>
        <taxon>Helotiales</taxon>
        <taxon>Hyaloscyphaceae</taxon>
        <taxon>Hyaloscypha</taxon>
    </lineage>
</organism>
<evidence type="ECO:0000313" key="9">
    <source>
        <dbReference type="Proteomes" id="UP000235672"/>
    </source>
</evidence>
<feature type="transmembrane region" description="Helical" evidence="6">
    <location>
        <begin position="150"/>
        <end position="172"/>
    </location>
</feature>
<proteinExistence type="predicted"/>
<dbReference type="PANTHER" id="PTHR24064">
    <property type="entry name" value="SOLUTE CARRIER FAMILY 22 MEMBER"/>
    <property type="match status" value="1"/>
</dbReference>
<evidence type="ECO:0000256" key="4">
    <source>
        <dbReference type="ARBA" id="ARBA00023136"/>
    </source>
</evidence>
<feature type="region of interest" description="Disordered" evidence="5">
    <location>
        <begin position="327"/>
        <end position="438"/>
    </location>
</feature>
<dbReference type="InterPro" id="IPR005828">
    <property type="entry name" value="MFS_sugar_transport-like"/>
</dbReference>
<gene>
    <name evidence="8" type="ORF">NA56DRAFT_225322</name>
</gene>
<evidence type="ECO:0000259" key="7">
    <source>
        <dbReference type="PROSITE" id="PS50850"/>
    </source>
</evidence>
<dbReference type="PROSITE" id="PS00217">
    <property type="entry name" value="SUGAR_TRANSPORT_2"/>
    <property type="match status" value="1"/>
</dbReference>
<feature type="transmembrane region" description="Helical" evidence="6">
    <location>
        <begin position="613"/>
        <end position="634"/>
    </location>
</feature>
<feature type="transmembrane region" description="Helical" evidence="6">
    <location>
        <begin position="268"/>
        <end position="287"/>
    </location>
</feature>
<evidence type="ECO:0000256" key="5">
    <source>
        <dbReference type="SAM" id="MobiDB-lite"/>
    </source>
</evidence>
<evidence type="ECO:0000256" key="6">
    <source>
        <dbReference type="SAM" id="Phobius"/>
    </source>
</evidence>
<dbReference type="InterPro" id="IPR036259">
    <property type="entry name" value="MFS_trans_sf"/>
</dbReference>
<feature type="transmembrane region" description="Helical" evidence="6">
    <location>
        <begin position="554"/>
        <end position="575"/>
    </location>
</feature>
<dbReference type="Pfam" id="PF00083">
    <property type="entry name" value="Sugar_tr"/>
    <property type="match status" value="2"/>
</dbReference>
<comment type="subcellular location">
    <subcellularLocation>
        <location evidence="1">Membrane</location>
        <topology evidence="1">Multi-pass membrane protein</topology>
    </subcellularLocation>
</comment>
<dbReference type="STRING" id="1745343.A0A2J6QLF3"/>
<dbReference type="InterPro" id="IPR005829">
    <property type="entry name" value="Sugar_transporter_CS"/>
</dbReference>
<protein>
    <submittedName>
        <fullName evidence="8">MFS general substrate transporter</fullName>
    </submittedName>
</protein>
<dbReference type="OrthoDB" id="433512at2759"/>
<dbReference type="PROSITE" id="PS50850">
    <property type="entry name" value="MFS"/>
    <property type="match status" value="1"/>
</dbReference>
<feature type="transmembrane region" description="Helical" evidence="6">
    <location>
        <begin position="184"/>
        <end position="206"/>
    </location>
</feature>
<keyword evidence="2 6" id="KW-0812">Transmembrane</keyword>
<dbReference type="Gene3D" id="1.20.1250.20">
    <property type="entry name" value="MFS general substrate transporter like domains"/>
    <property type="match status" value="2"/>
</dbReference>
<dbReference type="GO" id="GO:0022857">
    <property type="term" value="F:transmembrane transporter activity"/>
    <property type="evidence" value="ECO:0007669"/>
    <property type="project" value="InterPro"/>
</dbReference>
<accession>A0A2J6QLF3</accession>
<keyword evidence="9" id="KW-1185">Reference proteome</keyword>
<dbReference type="InterPro" id="IPR020846">
    <property type="entry name" value="MFS_dom"/>
</dbReference>
<evidence type="ECO:0000313" key="8">
    <source>
        <dbReference type="EMBL" id="PMD27110.1"/>
    </source>
</evidence>
<feature type="transmembrane region" description="Helical" evidence="6">
    <location>
        <begin position="681"/>
        <end position="703"/>
    </location>
</feature>
<reference evidence="8 9" key="1">
    <citation type="submission" date="2016-05" db="EMBL/GenBank/DDBJ databases">
        <title>A degradative enzymes factory behind the ericoid mycorrhizal symbiosis.</title>
        <authorList>
            <consortium name="DOE Joint Genome Institute"/>
            <person name="Martino E."/>
            <person name="Morin E."/>
            <person name="Grelet G."/>
            <person name="Kuo A."/>
            <person name="Kohler A."/>
            <person name="Daghino S."/>
            <person name="Barry K."/>
            <person name="Choi C."/>
            <person name="Cichocki N."/>
            <person name="Clum A."/>
            <person name="Copeland A."/>
            <person name="Hainaut M."/>
            <person name="Haridas S."/>
            <person name="Labutti K."/>
            <person name="Lindquist E."/>
            <person name="Lipzen A."/>
            <person name="Khouja H.-R."/>
            <person name="Murat C."/>
            <person name="Ohm R."/>
            <person name="Olson A."/>
            <person name="Spatafora J."/>
            <person name="Veneault-Fourrey C."/>
            <person name="Henrissat B."/>
            <person name="Grigoriev I."/>
            <person name="Martin F."/>
            <person name="Perotto S."/>
        </authorList>
    </citation>
    <scope>NUCLEOTIDE SEQUENCE [LARGE SCALE GENOMIC DNA]</scope>
    <source>
        <strain evidence="8 9">UAMH 7357</strain>
    </source>
</reference>
<dbReference type="AlphaFoldDB" id="A0A2J6QLF3"/>
<dbReference type="Proteomes" id="UP000235672">
    <property type="component" value="Unassembled WGS sequence"/>
</dbReference>
<sequence>MSVPPAGAGSARPDPAESHLPRARVNAPPETKDFFTIFRNFWTGYQSRKAYEDLLDDDPDPTTLRKELLKYIEPNGFTLRVYFVAASGFLTDAYGIFATNVISPALAYVYWEKDTGNWKSLVINEVTLVGTCIGMVLFGHLADRYGRKRLYGLELVIVIIATLGLTQVSGGYNQKSMDPFAWIIWWRFLLGIGIGAEYPLSALIAAEWSPTKARAKMLAAVFLMQPIGQFFAYGVGLLALRGISKSQNPPLTADDWKDHEKAAPVVDAVWRCVIGVGGIPALLAIALRLSIPETPRYLIDVDENLPAAIQATGRVYGRQNVRKNHLPAAKVQQNGASTSEHEMSVPSGRETAPVQNTSVVHGREAARVQNTPVVSGRGTVHGQNQPTERPNGGSVAMTNVRHRNPSRNDSHPSEDIQSAPARGTSGQPRTQTEGEDEREIDNEIGANVVERQHSGGSGSGNGGPAVVPENGFWHDWTTLYHRGLGFRRALAGTSICWFLIDICFYGLGLDNPRILAEVWAPAPTNTTVLYDWNSDLSNPNENIYDALDGDGMRALYTISISSILGSVVFLCAVNYIPRVTALRWMFFALAGLFLITGASLWKVYETNDHSETIVLYTLSLLILNLGPNTITFMLPAELFPTKYRGTCYGIAAMSGKMGAILIQLVVHFLGVSSPKSGGRPLAIMLMTFTGLMLLGALTAWVWIPEVQELRKPRKDGESYKSHLKMLPRSLEDISEDLLDGQTFGFTNHMKQLFNLRSTSEENCLISGQTV</sequence>
<keyword evidence="3 6" id="KW-1133">Transmembrane helix</keyword>
<dbReference type="GO" id="GO:0016020">
    <property type="term" value="C:membrane"/>
    <property type="evidence" value="ECO:0007669"/>
    <property type="project" value="UniProtKB-SubCell"/>
</dbReference>
<feature type="transmembrane region" description="Helical" evidence="6">
    <location>
        <begin position="646"/>
        <end position="669"/>
    </location>
</feature>
<dbReference type="SUPFAM" id="SSF103473">
    <property type="entry name" value="MFS general substrate transporter"/>
    <property type="match status" value="1"/>
</dbReference>
<feature type="transmembrane region" description="Helical" evidence="6">
    <location>
        <begin position="582"/>
        <end position="601"/>
    </location>
</feature>
<name>A0A2J6QLF3_9HELO</name>
<feature type="transmembrane region" description="Helical" evidence="6">
    <location>
        <begin position="489"/>
        <end position="507"/>
    </location>
</feature>